<dbReference type="Proteomes" id="UP001143349">
    <property type="component" value="Unassembled WGS sequence"/>
</dbReference>
<feature type="transmembrane region" description="Helical" evidence="1">
    <location>
        <begin position="109"/>
        <end position="132"/>
    </location>
</feature>
<evidence type="ECO:0000256" key="1">
    <source>
        <dbReference type="SAM" id="Phobius"/>
    </source>
</evidence>
<sequence length="176" mass="20181">MTEHARRLRIFGQVLFILLFLAILFWRLLPLSPGSIGWPGPDLALCLTVFWVLRRPEQVPVLTIAALFLIEDILLMRPLGLNAALVVIATEAARKREQRWRELPFMIEWLRVSMLLALMMLSYRILLAVFFLPLPPLGQVILQYIATVGSYPIIAGLVGYTFGLSRTRAERDQRLR</sequence>
<dbReference type="AlphaFoldDB" id="A0AAD3NY45"/>
<dbReference type="RefSeq" id="WP_010394868.1">
    <property type="nucleotide sequence ID" value="NZ_BSFH01000017.1"/>
</dbReference>
<keyword evidence="1" id="KW-1133">Transmembrane helix</keyword>
<keyword evidence="1" id="KW-0472">Membrane</keyword>
<keyword evidence="1" id="KW-0812">Transmembrane</keyword>
<accession>A0AAD3NY45</accession>
<name>A0AAD3NY45_9RHOB</name>
<feature type="transmembrane region" description="Helical" evidence="1">
    <location>
        <begin position="144"/>
        <end position="164"/>
    </location>
</feature>
<protein>
    <recommendedName>
        <fullName evidence="4">Rod shape-determining protein MreD</fullName>
    </recommendedName>
</protein>
<proteinExistence type="predicted"/>
<evidence type="ECO:0000313" key="3">
    <source>
        <dbReference type="Proteomes" id="UP001143349"/>
    </source>
</evidence>
<feature type="transmembrane region" description="Helical" evidence="1">
    <location>
        <begin position="61"/>
        <end position="88"/>
    </location>
</feature>
<reference evidence="2" key="2">
    <citation type="submission" date="2023-01" db="EMBL/GenBank/DDBJ databases">
        <authorList>
            <person name="Sun Q."/>
            <person name="Evtushenko L."/>
        </authorList>
    </citation>
    <scope>NUCLEOTIDE SEQUENCE</scope>
    <source>
        <strain evidence="2">VKM B-2222</strain>
    </source>
</reference>
<gene>
    <name evidence="2" type="ORF">GCM10017635_08630</name>
</gene>
<keyword evidence="3" id="KW-1185">Reference proteome</keyword>
<reference evidence="2" key="1">
    <citation type="journal article" date="2014" name="Int. J. Syst. Evol. Microbiol.">
        <title>Complete genome sequence of Corynebacterium casei LMG S-19264T (=DSM 44701T), isolated from a smear-ripened cheese.</title>
        <authorList>
            <consortium name="US DOE Joint Genome Institute (JGI-PGF)"/>
            <person name="Walter F."/>
            <person name="Albersmeier A."/>
            <person name="Kalinowski J."/>
            <person name="Ruckert C."/>
        </authorList>
    </citation>
    <scope>NUCLEOTIDE SEQUENCE</scope>
    <source>
        <strain evidence="2">VKM B-2222</strain>
    </source>
</reference>
<organism evidence="2 3">
    <name type="scientific">Paracoccus kondratievae</name>
    <dbReference type="NCBI Taxonomy" id="135740"/>
    <lineage>
        <taxon>Bacteria</taxon>
        <taxon>Pseudomonadati</taxon>
        <taxon>Pseudomonadota</taxon>
        <taxon>Alphaproteobacteria</taxon>
        <taxon>Rhodobacterales</taxon>
        <taxon>Paracoccaceae</taxon>
        <taxon>Paracoccus</taxon>
    </lineage>
</organism>
<evidence type="ECO:0008006" key="4">
    <source>
        <dbReference type="Google" id="ProtNLM"/>
    </source>
</evidence>
<comment type="caution">
    <text evidence="2">The sequence shown here is derived from an EMBL/GenBank/DDBJ whole genome shotgun (WGS) entry which is preliminary data.</text>
</comment>
<dbReference type="EMBL" id="BSFH01000017">
    <property type="protein sequence ID" value="GLK63393.1"/>
    <property type="molecule type" value="Genomic_DNA"/>
</dbReference>
<evidence type="ECO:0000313" key="2">
    <source>
        <dbReference type="EMBL" id="GLK63393.1"/>
    </source>
</evidence>